<name>A0A6G0YAU6_APHCR</name>
<evidence type="ECO:0000256" key="1">
    <source>
        <dbReference type="SAM" id="MobiDB-lite"/>
    </source>
</evidence>
<comment type="caution">
    <text evidence="2">The sequence shown here is derived from an EMBL/GenBank/DDBJ whole genome shotgun (WGS) entry which is preliminary data.</text>
</comment>
<dbReference type="EMBL" id="VUJU01005027">
    <property type="protein sequence ID" value="KAF0752507.1"/>
    <property type="molecule type" value="Genomic_DNA"/>
</dbReference>
<feature type="region of interest" description="Disordered" evidence="1">
    <location>
        <begin position="150"/>
        <end position="169"/>
    </location>
</feature>
<sequence length="169" mass="20117">MPIEYSSKCEILAVIRYFFMKKKSPHEIVRYELSVHKWYRELKNGHTNVYDDLRSWRRSILTDNIVKKVENVIKIDWMNFLQCFHNRQEEVCKQACRSLLAACTKTPDPTRPILNHPSPYIPTTWSLKIINCLLPRRSTWMKKNFKLTRGGGRQVDKRGDDSVLRARHQ</sequence>
<reference evidence="2 3" key="1">
    <citation type="submission" date="2019-08" db="EMBL/GenBank/DDBJ databases">
        <title>Whole genome of Aphis craccivora.</title>
        <authorList>
            <person name="Voronova N.V."/>
            <person name="Shulinski R.S."/>
            <person name="Bandarenka Y.V."/>
            <person name="Zhorov D.G."/>
            <person name="Warner D."/>
        </authorList>
    </citation>
    <scope>NUCLEOTIDE SEQUENCE [LARGE SCALE GENOMIC DNA]</scope>
    <source>
        <strain evidence="2">180601</strain>
        <tissue evidence="2">Whole Body</tissue>
    </source>
</reference>
<dbReference type="AlphaFoldDB" id="A0A6G0YAU6"/>
<accession>A0A6G0YAU6</accession>
<feature type="compositionally biased region" description="Basic and acidic residues" evidence="1">
    <location>
        <begin position="154"/>
        <end position="169"/>
    </location>
</feature>
<gene>
    <name evidence="2" type="ORF">FWK35_00017414</name>
</gene>
<keyword evidence="3" id="KW-1185">Reference proteome</keyword>
<protein>
    <submittedName>
        <fullName evidence="2">Protein GVQW3-like</fullName>
    </submittedName>
</protein>
<dbReference type="Proteomes" id="UP000478052">
    <property type="component" value="Unassembled WGS sequence"/>
</dbReference>
<evidence type="ECO:0000313" key="3">
    <source>
        <dbReference type="Proteomes" id="UP000478052"/>
    </source>
</evidence>
<proteinExistence type="predicted"/>
<evidence type="ECO:0000313" key="2">
    <source>
        <dbReference type="EMBL" id="KAF0752507.1"/>
    </source>
</evidence>
<organism evidence="2 3">
    <name type="scientific">Aphis craccivora</name>
    <name type="common">Cowpea aphid</name>
    <dbReference type="NCBI Taxonomy" id="307492"/>
    <lineage>
        <taxon>Eukaryota</taxon>
        <taxon>Metazoa</taxon>
        <taxon>Ecdysozoa</taxon>
        <taxon>Arthropoda</taxon>
        <taxon>Hexapoda</taxon>
        <taxon>Insecta</taxon>
        <taxon>Pterygota</taxon>
        <taxon>Neoptera</taxon>
        <taxon>Paraneoptera</taxon>
        <taxon>Hemiptera</taxon>
        <taxon>Sternorrhyncha</taxon>
        <taxon>Aphidomorpha</taxon>
        <taxon>Aphidoidea</taxon>
        <taxon>Aphididae</taxon>
        <taxon>Aphidini</taxon>
        <taxon>Aphis</taxon>
        <taxon>Aphis</taxon>
    </lineage>
</organism>
<dbReference type="OrthoDB" id="6572822at2759"/>